<feature type="domain" description="Penicillin-binding protein transpeptidase" evidence="14">
    <location>
        <begin position="392"/>
        <end position="631"/>
    </location>
</feature>
<evidence type="ECO:0000256" key="9">
    <source>
        <dbReference type="ARBA" id="ARBA00023268"/>
    </source>
</evidence>
<keyword evidence="7 16" id="KW-0808">Transferase</keyword>
<gene>
    <name evidence="16" type="ORF">DC366_10940</name>
</gene>
<evidence type="ECO:0000259" key="15">
    <source>
        <dbReference type="Pfam" id="PF00912"/>
    </source>
</evidence>
<dbReference type="Gene3D" id="1.10.3810.10">
    <property type="entry name" value="Biosynthetic peptidoglycan transglycosylase-like"/>
    <property type="match status" value="1"/>
</dbReference>
<feature type="transmembrane region" description="Helical" evidence="13">
    <location>
        <begin position="65"/>
        <end position="85"/>
    </location>
</feature>
<keyword evidence="4" id="KW-0121">Carboxypeptidase</keyword>
<sequence length="744" mass="80009">MSNSGRRKPPLVADRRKTKAKTKPKAASTPRKARKRAPARPRGGNVVTRGIFGLFRWVWRIVWGIGWRLTAIVLLIVGVMTAYTYTTLPEVSALLDGRARGSVTLLDRDSDVFAWRGDQFGGAVNAQAVSKHLRNAVIATEDKRFYMHPGVDPIGIASAISINLREGRGPLSGHGGSTLTQQTAKLLCVGREYVESEWESEADYIADCRRSSLSRKAKEAIYALAMEAKYSKEEILSIYLNRAYMGGGAYGAEAAAQRYFGKHAAQLNPSEGAMLAGLLTAPSTLAPTSNIERSQNRASVVIGLMRAQGFLTPSEAAVAQANPAELSEAAERQAGGYFADWVMSSGPEFFTRDTTEDVIIRTTLDQRIQRAAEEGLRAVFDEKLRDGSKAQAAVVVMSSDGAVRAMIGGRQTKVSGAFNRATQAKRQTGSSFKPFVYATALELGHSSMDTVVDEPYCLNIPGSGQWCPSNYDNRFHGRVTLAEALKRSYNIPAVKVAEAVGLDLVRKVASDFGIDSDLAAGPALALGASESTLLEMTGAFAGILNGGSSVTPYGLVELKLLGQDQPVMGAGGGIGERVIREDAARELTWMMSQVVDGGTGARAKLPGREAAGKTGTTQAARDAWFLGFTADYVAGVWMGYDDNTPLTGVTGGGLPAEIWREVMVRVQEGMPATPLPMDRPVQRPAEPQIVNQQPGQGYQGYQGQQGSQEPNTLQQDRPGQMQPRPQPQQREGPIQSILRQLLGG</sequence>
<organism evidence="16 17">
    <name type="scientific">Pelagivirga sediminicola</name>
    <dbReference type="NCBI Taxonomy" id="2170575"/>
    <lineage>
        <taxon>Bacteria</taxon>
        <taxon>Pseudomonadati</taxon>
        <taxon>Pseudomonadota</taxon>
        <taxon>Alphaproteobacteria</taxon>
        <taxon>Rhodobacterales</taxon>
        <taxon>Paracoccaceae</taxon>
        <taxon>Pelagivirga</taxon>
    </lineage>
</organism>
<dbReference type="GO" id="GO:0008658">
    <property type="term" value="F:penicillin binding"/>
    <property type="evidence" value="ECO:0007669"/>
    <property type="project" value="InterPro"/>
</dbReference>
<dbReference type="Pfam" id="PF00905">
    <property type="entry name" value="Transpeptidase"/>
    <property type="match status" value="1"/>
</dbReference>
<dbReference type="Gene3D" id="3.40.710.10">
    <property type="entry name" value="DD-peptidase/beta-lactamase superfamily"/>
    <property type="match status" value="1"/>
</dbReference>
<dbReference type="EMBL" id="QCYH01000005">
    <property type="protein sequence ID" value="PVA10159.1"/>
    <property type="molecule type" value="Genomic_DNA"/>
</dbReference>
<evidence type="ECO:0000256" key="1">
    <source>
        <dbReference type="ARBA" id="ARBA00004752"/>
    </source>
</evidence>
<dbReference type="AlphaFoldDB" id="A0A2T7G6W8"/>
<dbReference type="GO" id="GO:0006508">
    <property type="term" value="P:proteolysis"/>
    <property type="evidence" value="ECO:0007669"/>
    <property type="project" value="UniProtKB-KW"/>
</dbReference>
<dbReference type="PANTHER" id="PTHR32282:SF33">
    <property type="entry name" value="PEPTIDOGLYCAN GLYCOSYLTRANSFERASE"/>
    <property type="match status" value="1"/>
</dbReference>
<protein>
    <recommendedName>
        <fullName evidence="10">peptidoglycan glycosyltransferase</fullName>
        <ecNumber evidence="10">2.4.99.28</ecNumber>
    </recommendedName>
</protein>
<evidence type="ECO:0000313" key="17">
    <source>
        <dbReference type="Proteomes" id="UP000244446"/>
    </source>
</evidence>
<evidence type="ECO:0000256" key="12">
    <source>
        <dbReference type="SAM" id="MobiDB-lite"/>
    </source>
</evidence>
<dbReference type="GO" id="GO:0004180">
    <property type="term" value="F:carboxypeptidase activity"/>
    <property type="evidence" value="ECO:0007669"/>
    <property type="project" value="UniProtKB-KW"/>
</dbReference>
<feature type="region of interest" description="Disordered" evidence="12">
    <location>
        <begin position="690"/>
        <end position="736"/>
    </location>
</feature>
<name>A0A2T7G6W8_9RHOB</name>
<keyword evidence="8" id="KW-0378">Hydrolase</keyword>
<comment type="pathway">
    <text evidence="1">Cell wall biogenesis; peptidoglycan biosynthesis.</text>
</comment>
<keyword evidence="13" id="KW-1133">Transmembrane helix</keyword>
<dbReference type="Pfam" id="PF00912">
    <property type="entry name" value="Transgly"/>
    <property type="match status" value="1"/>
</dbReference>
<dbReference type="InterPro" id="IPR023346">
    <property type="entry name" value="Lysozyme-like_dom_sf"/>
</dbReference>
<feature type="domain" description="Glycosyl transferase family 51" evidence="15">
    <location>
        <begin position="123"/>
        <end position="305"/>
    </location>
</feature>
<feature type="region of interest" description="Disordered" evidence="12">
    <location>
        <begin position="1"/>
        <end position="42"/>
    </location>
</feature>
<comment type="catalytic activity">
    <reaction evidence="11">
        <text>[GlcNAc-(1-&gt;4)-Mur2Ac(oyl-L-Ala-gamma-D-Glu-L-Lys-D-Ala-D-Ala)](n)-di-trans,octa-cis-undecaprenyl diphosphate + beta-D-GlcNAc-(1-&gt;4)-Mur2Ac(oyl-L-Ala-gamma-D-Glu-L-Lys-D-Ala-D-Ala)-di-trans,octa-cis-undecaprenyl diphosphate = [GlcNAc-(1-&gt;4)-Mur2Ac(oyl-L-Ala-gamma-D-Glu-L-Lys-D-Ala-D-Ala)](n+1)-di-trans,octa-cis-undecaprenyl diphosphate + di-trans,octa-cis-undecaprenyl diphosphate + H(+)</text>
        <dbReference type="Rhea" id="RHEA:23708"/>
        <dbReference type="Rhea" id="RHEA-COMP:9602"/>
        <dbReference type="Rhea" id="RHEA-COMP:9603"/>
        <dbReference type="ChEBI" id="CHEBI:15378"/>
        <dbReference type="ChEBI" id="CHEBI:58405"/>
        <dbReference type="ChEBI" id="CHEBI:60033"/>
        <dbReference type="ChEBI" id="CHEBI:78435"/>
        <dbReference type="EC" id="2.4.99.28"/>
    </reaction>
</comment>
<comment type="similarity">
    <text evidence="2">In the C-terminal section; belongs to the transpeptidase family.</text>
</comment>
<dbReference type="InterPro" id="IPR050396">
    <property type="entry name" value="Glycosyltr_51/Transpeptidase"/>
</dbReference>
<reference evidence="16 17" key="1">
    <citation type="submission" date="2018-04" db="EMBL/GenBank/DDBJ databases">
        <title>Pelagivirga bohaiensis gen. nov., sp. nov., a bacterium isolated from the Bohai Sea.</title>
        <authorList>
            <person name="Ji X."/>
        </authorList>
    </citation>
    <scope>NUCLEOTIDE SEQUENCE [LARGE SCALE GENOMIC DNA]</scope>
    <source>
        <strain evidence="16 17">BH-SD19</strain>
    </source>
</reference>
<keyword evidence="17" id="KW-1185">Reference proteome</keyword>
<dbReference type="Proteomes" id="UP000244446">
    <property type="component" value="Unassembled WGS sequence"/>
</dbReference>
<keyword evidence="5" id="KW-0645">Protease</keyword>
<proteinExistence type="inferred from homology"/>
<comment type="similarity">
    <text evidence="3">In the N-terminal section; belongs to the glycosyltransferase 51 family.</text>
</comment>
<dbReference type="EC" id="2.4.99.28" evidence="10"/>
<keyword evidence="9" id="KW-0511">Multifunctional enzyme</keyword>
<keyword evidence="6" id="KW-0328">Glycosyltransferase</keyword>
<evidence type="ECO:0000256" key="3">
    <source>
        <dbReference type="ARBA" id="ARBA00007739"/>
    </source>
</evidence>
<evidence type="ECO:0000256" key="8">
    <source>
        <dbReference type="ARBA" id="ARBA00022801"/>
    </source>
</evidence>
<dbReference type="GO" id="GO:0008955">
    <property type="term" value="F:peptidoglycan glycosyltransferase activity"/>
    <property type="evidence" value="ECO:0007669"/>
    <property type="project" value="UniProtKB-EC"/>
</dbReference>
<dbReference type="OrthoDB" id="9766909at2"/>
<dbReference type="InterPro" id="IPR001264">
    <property type="entry name" value="Glyco_trans_51"/>
</dbReference>
<evidence type="ECO:0000256" key="2">
    <source>
        <dbReference type="ARBA" id="ARBA00007090"/>
    </source>
</evidence>
<dbReference type="NCBIfam" id="TIGR02074">
    <property type="entry name" value="PBP_1a_fam"/>
    <property type="match status" value="1"/>
</dbReference>
<dbReference type="PANTHER" id="PTHR32282">
    <property type="entry name" value="BINDING PROTEIN TRANSPEPTIDASE, PUTATIVE-RELATED"/>
    <property type="match status" value="1"/>
</dbReference>
<keyword evidence="13" id="KW-0812">Transmembrane</keyword>
<evidence type="ECO:0000256" key="7">
    <source>
        <dbReference type="ARBA" id="ARBA00022679"/>
    </source>
</evidence>
<dbReference type="InterPro" id="IPR036950">
    <property type="entry name" value="PBP_transglycosylase"/>
</dbReference>
<evidence type="ECO:0000256" key="11">
    <source>
        <dbReference type="ARBA" id="ARBA00049902"/>
    </source>
</evidence>
<evidence type="ECO:0000256" key="4">
    <source>
        <dbReference type="ARBA" id="ARBA00022645"/>
    </source>
</evidence>
<feature type="compositionally biased region" description="Low complexity" evidence="12">
    <location>
        <begin position="692"/>
        <end position="735"/>
    </location>
</feature>
<dbReference type="InterPro" id="IPR012338">
    <property type="entry name" value="Beta-lactam/transpept-like"/>
</dbReference>
<dbReference type="GO" id="GO:0030288">
    <property type="term" value="C:outer membrane-bounded periplasmic space"/>
    <property type="evidence" value="ECO:0007669"/>
    <property type="project" value="TreeGrafter"/>
</dbReference>
<accession>A0A2T7G6W8</accession>
<dbReference type="SUPFAM" id="SSF56601">
    <property type="entry name" value="beta-lactamase/transpeptidase-like"/>
    <property type="match status" value="1"/>
</dbReference>
<evidence type="ECO:0000256" key="10">
    <source>
        <dbReference type="ARBA" id="ARBA00044770"/>
    </source>
</evidence>
<evidence type="ECO:0000313" key="16">
    <source>
        <dbReference type="EMBL" id="PVA10159.1"/>
    </source>
</evidence>
<evidence type="ECO:0000259" key="14">
    <source>
        <dbReference type="Pfam" id="PF00905"/>
    </source>
</evidence>
<dbReference type="UniPathway" id="UPA00219"/>
<comment type="caution">
    <text evidence="16">The sequence shown here is derived from an EMBL/GenBank/DDBJ whole genome shotgun (WGS) entry which is preliminary data.</text>
</comment>
<dbReference type="SUPFAM" id="SSF53955">
    <property type="entry name" value="Lysozyme-like"/>
    <property type="match status" value="1"/>
</dbReference>
<dbReference type="GO" id="GO:0009252">
    <property type="term" value="P:peptidoglycan biosynthetic process"/>
    <property type="evidence" value="ECO:0007669"/>
    <property type="project" value="UniProtKB-UniPathway"/>
</dbReference>
<evidence type="ECO:0000256" key="5">
    <source>
        <dbReference type="ARBA" id="ARBA00022670"/>
    </source>
</evidence>
<evidence type="ECO:0000256" key="6">
    <source>
        <dbReference type="ARBA" id="ARBA00022676"/>
    </source>
</evidence>
<evidence type="ECO:0000256" key="13">
    <source>
        <dbReference type="SAM" id="Phobius"/>
    </source>
</evidence>
<keyword evidence="13" id="KW-0472">Membrane</keyword>
<dbReference type="RefSeq" id="WP_108692241.1">
    <property type="nucleotide sequence ID" value="NZ_QCYH01000005.1"/>
</dbReference>
<dbReference type="InterPro" id="IPR001460">
    <property type="entry name" value="PCN-bd_Tpept"/>
</dbReference>